<protein>
    <submittedName>
        <fullName evidence="1">Uncharacterized protein</fullName>
    </submittedName>
</protein>
<dbReference type="OrthoDB" id="2678440at2759"/>
<dbReference type="GeneID" id="64696350"/>
<dbReference type="EMBL" id="JABBWM010000063">
    <property type="protein sequence ID" value="KAG2098003.1"/>
    <property type="molecule type" value="Genomic_DNA"/>
</dbReference>
<proteinExistence type="predicted"/>
<evidence type="ECO:0000313" key="1">
    <source>
        <dbReference type="EMBL" id="KAG2098003.1"/>
    </source>
</evidence>
<name>A0A9P7JQA0_9AGAM</name>
<dbReference type="Proteomes" id="UP000823399">
    <property type="component" value="Unassembled WGS sequence"/>
</dbReference>
<accession>A0A9P7JQA0</accession>
<evidence type="ECO:0000313" key="2">
    <source>
        <dbReference type="Proteomes" id="UP000823399"/>
    </source>
</evidence>
<dbReference type="AlphaFoldDB" id="A0A9P7JQA0"/>
<keyword evidence="2" id="KW-1185">Reference proteome</keyword>
<comment type="caution">
    <text evidence="1">The sequence shown here is derived from an EMBL/GenBank/DDBJ whole genome shotgun (WGS) entry which is preliminary data.</text>
</comment>
<sequence length="340" mass="37793">MTDWYSWAEKQVVPGLWGRLPEHPEEYQAAMLQAIIAQIALEPHTESPGPCSEMWCKGMIDMMIQTRLEIESEVAVDKSEQEMPGKYMSNEAVRKARGRPKGVCNSIIVVPQMQSKSPMKLRSMNKSGCLSRLSALSISGDLVPEIPMTKDAKEMEELDQVLRLKTSPPDSLLAVATPTRKSGALADSRNTLLDLASLNQAQPAKRLHVFLNKKPSEPSQTSSDFAAAAVAPSYVMELRSDYGTPSSNSPLCSEDLLYDMDVVMRQNCRRAAPNMASQKYENITMALSDRRCAASNMAFPKKYENIPWHSQMVIVQAPTLPQNMKMYYGALGWLLCCPPT</sequence>
<reference evidence="1" key="1">
    <citation type="journal article" date="2020" name="New Phytol.">
        <title>Comparative genomics reveals dynamic genome evolution in host specialist ectomycorrhizal fungi.</title>
        <authorList>
            <person name="Lofgren L.A."/>
            <person name="Nguyen N.H."/>
            <person name="Vilgalys R."/>
            <person name="Ruytinx J."/>
            <person name="Liao H.L."/>
            <person name="Branco S."/>
            <person name="Kuo A."/>
            <person name="LaButti K."/>
            <person name="Lipzen A."/>
            <person name="Andreopoulos W."/>
            <person name="Pangilinan J."/>
            <person name="Riley R."/>
            <person name="Hundley H."/>
            <person name="Na H."/>
            <person name="Barry K."/>
            <person name="Grigoriev I.V."/>
            <person name="Stajich J.E."/>
            <person name="Kennedy P.G."/>
        </authorList>
    </citation>
    <scope>NUCLEOTIDE SEQUENCE</scope>
    <source>
        <strain evidence="1">FC423</strain>
    </source>
</reference>
<gene>
    <name evidence="1" type="ORF">F5147DRAFT_656239</name>
</gene>
<organism evidence="1 2">
    <name type="scientific">Suillus discolor</name>
    <dbReference type="NCBI Taxonomy" id="1912936"/>
    <lineage>
        <taxon>Eukaryota</taxon>
        <taxon>Fungi</taxon>
        <taxon>Dikarya</taxon>
        <taxon>Basidiomycota</taxon>
        <taxon>Agaricomycotina</taxon>
        <taxon>Agaricomycetes</taxon>
        <taxon>Agaricomycetidae</taxon>
        <taxon>Boletales</taxon>
        <taxon>Suillineae</taxon>
        <taxon>Suillaceae</taxon>
        <taxon>Suillus</taxon>
    </lineage>
</organism>
<dbReference type="RefSeq" id="XP_041288761.1">
    <property type="nucleotide sequence ID" value="XM_041434091.1"/>
</dbReference>